<dbReference type="SUPFAM" id="SSF52738">
    <property type="entry name" value="Methylesterase CheB, C-terminal domain"/>
    <property type="match status" value="1"/>
</dbReference>
<dbReference type="PANTHER" id="PTHR24422:SF27">
    <property type="entry name" value="PROTEIN-GLUTAMATE O-METHYLTRANSFERASE"/>
    <property type="match status" value="1"/>
</dbReference>
<dbReference type="EC" id="2.1.1.80" evidence="2"/>
<dbReference type="InterPro" id="IPR050903">
    <property type="entry name" value="Bact_Chemotaxis_MeTrfase"/>
</dbReference>
<dbReference type="Pfam" id="PF01739">
    <property type="entry name" value="CheR"/>
    <property type="match status" value="1"/>
</dbReference>
<keyword evidence="5" id="KW-0949">S-adenosyl-L-methionine</keyword>
<evidence type="ECO:0000313" key="9">
    <source>
        <dbReference type="Proteomes" id="UP000054935"/>
    </source>
</evidence>
<feature type="coiled-coil region" evidence="6">
    <location>
        <begin position="629"/>
        <end position="656"/>
    </location>
</feature>
<keyword evidence="6" id="KW-0175">Coiled coil</keyword>
<comment type="catalytic activity">
    <reaction evidence="1">
        <text>L-glutamyl-[protein] + S-adenosyl-L-methionine = [protein]-L-glutamate 5-O-methyl ester + S-adenosyl-L-homocysteine</text>
        <dbReference type="Rhea" id="RHEA:24452"/>
        <dbReference type="Rhea" id="RHEA-COMP:10208"/>
        <dbReference type="Rhea" id="RHEA-COMP:10311"/>
        <dbReference type="ChEBI" id="CHEBI:29973"/>
        <dbReference type="ChEBI" id="CHEBI:57856"/>
        <dbReference type="ChEBI" id="CHEBI:59789"/>
        <dbReference type="ChEBI" id="CHEBI:82795"/>
        <dbReference type="EC" id="2.1.1.80"/>
    </reaction>
</comment>
<dbReference type="GO" id="GO:0008984">
    <property type="term" value="F:protein-glutamate methylesterase activity"/>
    <property type="evidence" value="ECO:0007669"/>
    <property type="project" value="InterPro"/>
</dbReference>
<evidence type="ECO:0000256" key="1">
    <source>
        <dbReference type="ARBA" id="ARBA00001541"/>
    </source>
</evidence>
<name>A0A0N7LYV2_9RHOB</name>
<dbReference type="Pfam" id="PF01339">
    <property type="entry name" value="CheB_methylest"/>
    <property type="match status" value="1"/>
</dbReference>
<dbReference type="InterPro" id="IPR035909">
    <property type="entry name" value="CheB_C"/>
</dbReference>
<dbReference type="InterPro" id="IPR029063">
    <property type="entry name" value="SAM-dependent_MTases_sf"/>
</dbReference>
<proteinExistence type="predicted"/>
<keyword evidence="3 8" id="KW-0489">Methyltransferase</keyword>
<dbReference type="GO" id="GO:0005737">
    <property type="term" value="C:cytoplasm"/>
    <property type="evidence" value="ECO:0007669"/>
    <property type="project" value="InterPro"/>
</dbReference>
<evidence type="ECO:0000256" key="4">
    <source>
        <dbReference type="ARBA" id="ARBA00022679"/>
    </source>
</evidence>
<keyword evidence="4 8" id="KW-0808">Transferase</keyword>
<dbReference type="Gene3D" id="1.10.155.10">
    <property type="entry name" value="Chemotaxis receptor methyltransferase CheR, N-terminal domain"/>
    <property type="match status" value="1"/>
</dbReference>
<dbReference type="SMART" id="SM00138">
    <property type="entry name" value="MeTrc"/>
    <property type="match status" value="1"/>
</dbReference>
<dbReference type="InterPro" id="IPR000780">
    <property type="entry name" value="CheR_MeTrfase"/>
</dbReference>
<protein>
    <recommendedName>
        <fullName evidence="2">protein-glutamate O-methyltransferase</fullName>
        <ecNumber evidence="2">2.1.1.80</ecNumber>
    </recommendedName>
</protein>
<sequence length="819" mass="89042">MSKVSGLQKPQGAPRLVALGISTDEVDPLLAFFAALPPQVTWAIVFTKPLSLVQLARLKEVLHKSGGPILEWLSTGMRLAPGRVYLPPRHACVELADEAFVLSPAPEGETKPMHLVDTFLLSLLGRDPARTAVVCLDRVPLDGVLGFQQLGEAGAPIFLRPRQGLARRKGQGVLEPGRMPAVLARAFEGETAEPDDSAALDRILGLLERTCHMEISAYKTDMLARRITRRMRLRRHDSFYDYAEALAADPAAVAELYDDLLIGVTGFYRDSEVIQTLRTKVLDPMVASCDGQKPLRIWVPACATGEEAYTLAIELAESFEAAGRAPNFRILASDLRQSSLDVASVGLYDVGAVETVPEVLRDKYFQRVGGQYAVRKSLRAHIVFSSHDALVDPPFLQLDLVSCRNLLIYLNPEPQARLLSMVLFGLRADGALLLGQSETLIRDQDALEVIDRGARLFRKRGDVQPRPVPLPEQDLPQGDPLKLQRPRLGIGLAHRDHVVLNGFDAVLRRYAPSSLLISAEGEVLGWFGAASVLVRKTDGASLRTVEDVVHDDLQIPITVALEKLREGPFETFVRVLKVELAGGAPGRVQLRFEALDTAGAGPLLLVAVTFGDGQTPVPTPQTAPEAEDALFLSRRVQELERDLRLTERTLQHVTERLEATGEELLASNQELQMANRALHRDNHGLNHSNAAIRAQAEDIGLYANGLEAVLDALGIGFVVVSAQGVIHRVSAQLAVRLNLASAPEGLDIARLGLGPDFDALPQVVQDVARSKRPAELSGEGPGGTLWLRVFPQIGPSPRDPQGDAGGDGVVLVFHWPRGP</sequence>
<accession>A0A0N7LYV2</accession>
<dbReference type="InterPro" id="IPR022642">
    <property type="entry name" value="CheR_C"/>
</dbReference>
<dbReference type="Pfam" id="PF03705">
    <property type="entry name" value="CheR_N"/>
    <property type="match status" value="1"/>
</dbReference>
<evidence type="ECO:0000256" key="6">
    <source>
        <dbReference type="SAM" id="Coils"/>
    </source>
</evidence>
<dbReference type="Proteomes" id="UP000054935">
    <property type="component" value="Unassembled WGS sequence"/>
</dbReference>
<dbReference type="InterPro" id="IPR036804">
    <property type="entry name" value="CheR_N_sf"/>
</dbReference>
<dbReference type="PROSITE" id="PS50123">
    <property type="entry name" value="CHER"/>
    <property type="match status" value="1"/>
</dbReference>
<evidence type="ECO:0000313" key="8">
    <source>
        <dbReference type="EMBL" id="CUH75897.1"/>
    </source>
</evidence>
<dbReference type="AlphaFoldDB" id="A0A0N7LYV2"/>
<dbReference type="GO" id="GO:0032259">
    <property type="term" value="P:methylation"/>
    <property type="evidence" value="ECO:0007669"/>
    <property type="project" value="UniProtKB-KW"/>
</dbReference>
<gene>
    <name evidence="8" type="primary">cheR_1</name>
    <name evidence="8" type="ORF">TRN7648_00681</name>
</gene>
<evidence type="ECO:0000256" key="5">
    <source>
        <dbReference type="ARBA" id="ARBA00022691"/>
    </source>
</evidence>
<organism evidence="8 9">
    <name type="scientific">Tropicibacter naphthalenivorans</name>
    <dbReference type="NCBI Taxonomy" id="441103"/>
    <lineage>
        <taxon>Bacteria</taxon>
        <taxon>Pseudomonadati</taxon>
        <taxon>Pseudomonadota</taxon>
        <taxon>Alphaproteobacteria</taxon>
        <taxon>Rhodobacterales</taxon>
        <taxon>Roseobacteraceae</taxon>
        <taxon>Tropicibacter</taxon>
    </lineage>
</organism>
<dbReference type="EMBL" id="CYSE01000001">
    <property type="protein sequence ID" value="CUH75897.1"/>
    <property type="molecule type" value="Genomic_DNA"/>
</dbReference>
<reference evidence="8 9" key="1">
    <citation type="submission" date="2015-09" db="EMBL/GenBank/DDBJ databases">
        <authorList>
            <consortium name="Swine Surveillance"/>
        </authorList>
    </citation>
    <scope>NUCLEOTIDE SEQUENCE [LARGE SCALE GENOMIC DNA]</scope>
    <source>
        <strain evidence="8 9">CECT 7648</strain>
    </source>
</reference>
<dbReference type="SUPFAM" id="SSF47757">
    <property type="entry name" value="Chemotaxis receptor methyltransferase CheR, N-terminal domain"/>
    <property type="match status" value="1"/>
</dbReference>
<dbReference type="RefSeq" id="WP_058246194.1">
    <property type="nucleotide sequence ID" value="NZ_CYSE01000001.1"/>
</dbReference>
<keyword evidence="9" id="KW-1185">Reference proteome</keyword>
<dbReference type="Gene3D" id="3.40.50.150">
    <property type="entry name" value="Vaccinia Virus protein VP39"/>
    <property type="match status" value="1"/>
</dbReference>
<dbReference type="SUPFAM" id="SSF53335">
    <property type="entry name" value="S-adenosyl-L-methionine-dependent methyltransferases"/>
    <property type="match status" value="1"/>
</dbReference>
<dbReference type="PRINTS" id="PR00996">
    <property type="entry name" value="CHERMTFRASE"/>
</dbReference>
<dbReference type="OrthoDB" id="9816309at2"/>
<dbReference type="InterPro" id="IPR022641">
    <property type="entry name" value="CheR_N"/>
</dbReference>
<dbReference type="STRING" id="441103.TRN7648_00681"/>
<dbReference type="GO" id="GO:0006935">
    <property type="term" value="P:chemotaxis"/>
    <property type="evidence" value="ECO:0007669"/>
    <property type="project" value="InterPro"/>
</dbReference>
<evidence type="ECO:0000256" key="2">
    <source>
        <dbReference type="ARBA" id="ARBA00012534"/>
    </source>
</evidence>
<dbReference type="Gene3D" id="3.40.50.180">
    <property type="entry name" value="Methylesterase CheB, C-terminal domain"/>
    <property type="match status" value="1"/>
</dbReference>
<dbReference type="GO" id="GO:0008983">
    <property type="term" value="F:protein-glutamate O-methyltransferase activity"/>
    <property type="evidence" value="ECO:0007669"/>
    <property type="project" value="UniProtKB-EC"/>
</dbReference>
<evidence type="ECO:0000259" key="7">
    <source>
        <dbReference type="PROSITE" id="PS50123"/>
    </source>
</evidence>
<dbReference type="GO" id="GO:0000156">
    <property type="term" value="F:phosphorelay response regulator activity"/>
    <property type="evidence" value="ECO:0007669"/>
    <property type="project" value="InterPro"/>
</dbReference>
<dbReference type="InterPro" id="IPR000673">
    <property type="entry name" value="Sig_transdc_resp-reg_Me-estase"/>
</dbReference>
<dbReference type="PANTHER" id="PTHR24422">
    <property type="entry name" value="CHEMOTAXIS PROTEIN METHYLTRANSFERASE"/>
    <property type="match status" value="1"/>
</dbReference>
<feature type="domain" description="CheR-type methyltransferase" evidence="7">
    <location>
        <begin position="200"/>
        <end position="462"/>
    </location>
</feature>
<evidence type="ECO:0000256" key="3">
    <source>
        <dbReference type="ARBA" id="ARBA00022603"/>
    </source>
</evidence>